<evidence type="ECO:0000256" key="1">
    <source>
        <dbReference type="ARBA" id="ARBA00004141"/>
    </source>
</evidence>
<evidence type="ECO:0000256" key="11">
    <source>
        <dbReference type="ARBA" id="ARBA00023303"/>
    </source>
</evidence>
<keyword evidence="3" id="KW-0813">Transport</keyword>
<name>A0ABX0TPA8_9SPHN</name>
<evidence type="ECO:0000256" key="9">
    <source>
        <dbReference type="ARBA" id="ARBA00023065"/>
    </source>
</evidence>
<evidence type="ECO:0000256" key="7">
    <source>
        <dbReference type="ARBA" id="ARBA00022958"/>
    </source>
</evidence>
<keyword evidence="15" id="KW-1185">Reference proteome</keyword>
<sequence length="132" mass="14800">MANREATVAHGPEHELERMIFFSDAVFAIAITLLVIDIHVPHLPHNAPDTDYWIALINLAPQFSGFFISFFVIGFFWAGHHRTMMVASRYAPSLNMPNMLLLSGWRRSPSSPASPAPIRWHGCRWSVIAAGC</sequence>
<dbReference type="EMBL" id="JAAOZC010000002">
    <property type="protein sequence ID" value="NIJ07366.1"/>
    <property type="molecule type" value="Genomic_DNA"/>
</dbReference>
<keyword evidence="5 13" id="KW-0812">Transmembrane</keyword>
<evidence type="ECO:0000256" key="13">
    <source>
        <dbReference type="SAM" id="Phobius"/>
    </source>
</evidence>
<feature type="transmembrane region" description="Helical" evidence="13">
    <location>
        <begin position="20"/>
        <end position="40"/>
    </location>
</feature>
<comment type="similarity">
    <text evidence="2">Belongs to the TMEM175 family.</text>
</comment>
<evidence type="ECO:0000256" key="12">
    <source>
        <dbReference type="ARBA" id="ARBA00034430"/>
    </source>
</evidence>
<proteinExistence type="inferred from homology"/>
<evidence type="ECO:0000256" key="3">
    <source>
        <dbReference type="ARBA" id="ARBA00022448"/>
    </source>
</evidence>
<evidence type="ECO:0000313" key="14">
    <source>
        <dbReference type="EMBL" id="NIJ07366.1"/>
    </source>
</evidence>
<keyword evidence="11" id="KW-0407">Ion channel</keyword>
<comment type="subcellular location">
    <subcellularLocation>
        <location evidence="1">Membrane</location>
        <topology evidence="1">Multi-pass membrane protein</topology>
    </subcellularLocation>
</comment>
<evidence type="ECO:0000256" key="8">
    <source>
        <dbReference type="ARBA" id="ARBA00022989"/>
    </source>
</evidence>
<evidence type="ECO:0000256" key="10">
    <source>
        <dbReference type="ARBA" id="ARBA00023136"/>
    </source>
</evidence>
<keyword evidence="6" id="KW-0631">Potassium channel</keyword>
<dbReference type="InterPro" id="IPR010617">
    <property type="entry name" value="TMEM175-like"/>
</dbReference>
<dbReference type="RefSeq" id="WP_167072235.1">
    <property type="nucleotide sequence ID" value="NZ_JAAOZC010000002.1"/>
</dbReference>
<keyword evidence="4" id="KW-0633">Potassium transport</keyword>
<dbReference type="Proteomes" id="UP000727456">
    <property type="component" value="Unassembled WGS sequence"/>
</dbReference>
<keyword evidence="7" id="KW-0630">Potassium</keyword>
<keyword evidence="10 13" id="KW-0472">Membrane</keyword>
<comment type="catalytic activity">
    <reaction evidence="12">
        <text>K(+)(in) = K(+)(out)</text>
        <dbReference type="Rhea" id="RHEA:29463"/>
        <dbReference type="ChEBI" id="CHEBI:29103"/>
    </reaction>
</comment>
<gene>
    <name evidence="14" type="ORF">FHS31_000962</name>
</gene>
<accession>A0ABX0TPA8</accession>
<organism evidence="14 15">
    <name type="scientific">Sphingomonas vulcanisoli</name>
    <dbReference type="NCBI Taxonomy" id="1658060"/>
    <lineage>
        <taxon>Bacteria</taxon>
        <taxon>Pseudomonadati</taxon>
        <taxon>Pseudomonadota</taxon>
        <taxon>Alphaproteobacteria</taxon>
        <taxon>Sphingomonadales</taxon>
        <taxon>Sphingomonadaceae</taxon>
        <taxon>Sphingomonas</taxon>
    </lineage>
</organism>
<comment type="caution">
    <text evidence="14">The sequence shown here is derived from an EMBL/GenBank/DDBJ whole genome shotgun (WGS) entry which is preliminary data.</text>
</comment>
<evidence type="ECO:0000256" key="5">
    <source>
        <dbReference type="ARBA" id="ARBA00022692"/>
    </source>
</evidence>
<dbReference type="Pfam" id="PF06736">
    <property type="entry name" value="TMEM175"/>
    <property type="match status" value="1"/>
</dbReference>
<keyword evidence="9" id="KW-0406">Ion transport</keyword>
<evidence type="ECO:0000313" key="15">
    <source>
        <dbReference type="Proteomes" id="UP000727456"/>
    </source>
</evidence>
<feature type="transmembrane region" description="Helical" evidence="13">
    <location>
        <begin position="52"/>
        <end position="79"/>
    </location>
</feature>
<evidence type="ECO:0000256" key="2">
    <source>
        <dbReference type="ARBA" id="ARBA00006920"/>
    </source>
</evidence>
<keyword evidence="8 13" id="KW-1133">Transmembrane helix</keyword>
<reference evidence="14 15" key="1">
    <citation type="submission" date="2020-03" db="EMBL/GenBank/DDBJ databases">
        <title>Genomic Encyclopedia of Type Strains, Phase III (KMG-III): the genomes of soil and plant-associated and newly described type strains.</title>
        <authorList>
            <person name="Whitman W."/>
        </authorList>
    </citation>
    <scope>NUCLEOTIDE SEQUENCE [LARGE SCALE GENOMIC DNA]</scope>
    <source>
        <strain evidence="14 15">CECT 8804</strain>
    </source>
</reference>
<evidence type="ECO:0000256" key="6">
    <source>
        <dbReference type="ARBA" id="ARBA00022826"/>
    </source>
</evidence>
<protein>
    <submittedName>
        <fullName evidence="14">Membrane protein</fullName>
    </submittedName>
</protein>
<evidence type="ECO:0000256" key="4">
    <source>
        <dbReference type="ARBA" id="ARBA00022538"/>
    </source>
</evidence>